<proteinExistence type="predicted"/>
<comment type="caution">
    <text evidence="1">The sequence shown here is derived from an EMBL/GenBank/DDBJ whole genome shotgun (WGS) entry which is preliminary data.</text>
</comment>
<accession>A0A1F8FGH7</accession>
<name>A0A1F8FGH7_9BACT</name>
<dbReference type="EMBL" id="MGJT01000029">
    <property type="protein sequence ID" value="OGN11648.1"/>
    <property type="molecule type" value="Genomic_DNA"/>
</dbReference>
<dbReference type="AlphaFoldDB" id="A0A1F8FGH7"/>
<protein>
    <submittedName>
        <fullName evidence="1">Uncharacterized protein</fullName>
    </submittedName>
</protein>
<evidence type="ECO:0000313" key="2">
    <source>
        <dbReference type="Proteomes" id="UP000178197"/>
    </source>
</evidence>
<evidence type="ECO:0000313" key="1">
    <source>
        <dbReference type="EMBL" id="OGN11648.1"/>
    </source>
</evidence>
<gene>
    <name evidence="1" type="ORF">A3C71_00870</name>
</gene>
<sequence>MSEKLNQPKANLKYEPGKGIRFTELLKQEQPAKNQEKEKLPEELVSEKIQSIEKRRKSWWQAASRK</sequence>
<dbReference type="Proteomes" id="UP000178197">
    <property type="component" value="Unassembled WGS sequence"/>
</dbReference>
<reference evidence="1 2" key="1">
    <citation type="journal article" date="2016" name="Nat. Commun.">
        <title>Thousands of microbial genomes shed light on interconnected biogeochemical processes in an aquifer system.</title>
        <authorList>
            <person name="Anantharaman K."/>
            <person name="Brown C.T."/>
            <person name="Hug L.A."/>
            <person name="Sharon I."/>
            <person name="Castelle C.J."/>
            <person name="Probst A.J."/>
            <person name="Thomas B.C."/>
            <person name="Singh A."/>
            <person name="Wilkins M.J."/>
            <person name="Karaoz U."/>
            <person name="Brodie E.L."/>
            <person name="Williams K.H."/>
            <person name="Hubbard S.S."/>
            <person name="Banfield J.F."/>
        </authorList>
    </citation>
    <scope>NUCLEOTIDE SEQUENCE [LARGE SCALE GENOMIC DNA]</scope>
</reference>
<organism evidence="1 2">
    <name type="scientific">Candidatus Yanofskybacteria bacterium RIFCSPHIGHO2_02_FULL_43_15c</name>
    <dbReference type="NCBI Taxonomy" id="1802679"/>
    <lineage>
        <taxon>Bacteria</taxon>
        <taxon>Candidatus Yanofskyibacteriota</taxon>
    </lineage>
</organism>